<feature type="chain" id="PRO_5047277936" evidence="1">
    <location>
        <begin position="23"/>
        <end position="263"/>
    </location>
</feature>
<dbReference type="SUPFAM" id="SSF56935">
    <property type="entry name" value="Porins"/>
    <property type="match status" value="1"/>
</dbReference>
<comment type="caution">
    <text evidence="2">The sequence shown here is derived from an EMBL/GenBank/DDBJ whole genome shotgun (WGS) entry which is preliminary data.</text>
</comment>
<name>A0ABN0Y6L1_9CAUL</name>
<evidence type="ECO:0000256" key="1">
    <source>
        <dbReference type="SAM" id="SignalP"/>
    </source>
</evidence>
<reference evidence="2 3" key="1">
    <citation type="journal article" date="2019" name="Int. J. Syst. Evol. Microbiol.">
        <title>The Global Catalogue of Microorganisms (GCM) 10K type strain sequencing project: providing services to taxonomists for standard genome sequencing and annotation.</title>
        <authorList>
            <consortium name="The Broad Institute Genomics Platform"/>
            <consortium name="The Broad Institute Genome Sequencing Center for Infectious Disease"/>
            <person name="Wu L."/>
            <person name="Ma J."/>
        </authorList>
    </citation>
    <scope>NUCLEOTIDE SEQUENCE [LARGE SCALE GENOMIC DNA]</scope>
    <source>
        <strain evidence="2 3">JCM 13476</strain>
    </source>
</reference>
<keyword evidence="3" id="KW-1185">Reference proteome</keyword>
<dbReference type="EMBL" id="BAAAEJ010000003">
    <property type="protein sequence ID" value="GAA0385094.1"/>
    <property type="molecule type" value="Genomic_DNA"/>
</dbReference>
<keyword evidence="1" id="KW-0732">Signal</keyword>
<feature type="signal peptide" evidence="1">
    <location>
        <begin position="1"/>
        <end position="22"/>
    </location>
</feature>
<evidence type="ECO:0000313" key="3">
    <source>
        <dbReference type="Proteomes" id="UP001500791"/>
    </source>
</evidence>
<accession>A0ABN0Y6L1</accession>
<organism evidence="2 3">
    <name type="scientific">Brevundimonas terrae</name>
    <dbReference type="NCBI Taxonomy" id="363631"/>
    <lineage>
        <taxon>Bacteria</taxon>
        <taxon>Pseudomonadati</taxon>
        <taxon>Pseudomonadota</taxon>
        <taxon>Alphaproteobacteria</taxon>
        <taxon>Caulobacterales</taxon>
        <taxon>Caulobacteraceae</taxon>
        <taxon>Brevundimonas</taxon>
    </lineage>
</organism>
<gene>
    <name evidence="2" type="ORF">GCM10009093_09990</name>
</gene>
<dbReference type="Proteomes" id="UP001500791">
    <property type="component" value="Unassembled WGS sequence"/>
</dbReference>
<protein>
    <submittedName>
        <fullName evidence="2">Uncharacterized protein</fullName>
    </submittedName>
</protein>
<sequence length="263" mass="28431">MIPLRSTSIVFGLMATIAGGSAAHSATSTDEWRVTVSPYVWATSLDGNITLAGHKAPVDVPFSDAFDQLESVAMGDVEVRKGRWGGYVDYQYAKTAEDVSLLGMPANLGTRTTTVSGGLLYRLIDDPLGGRTAFGDLRSLRVEPIVGARWSKVQADLATPLGATRKGAEWTDLMLGLRVEGDVTDRWTLRAQVDAGGLGDNDRNSVSWQALASYRTPLGDGAVSVNAGYRLLQQNYEQDDFTGQRFDWKVSRHGPVLGLSLTY</sequence>
<evidence type="ECO:0000313" key="2">
    <source>
        <dbReference type="EMBL" id="GAA0385094.1"/>
    </source>
</evidence>
<proteinExistence type="predicted"/>